<dbReference type="PANTHER" id="PTHR45532:SF1">
    <property type="entry name" value="WD REPEAT-CONTAINING PROTEIN 97"/>
    <property type="match status" value="1"/>
</dbReference>
<feature type="repeat" description="WD" evidence="1">
    <location>
        <begin position="522"/>
        <end position="563"/>
    </location>
</feature>
<dbReference type="EMBL" id="BRXZ01003001">
    <property type="protein sequence ID" value="GMH46212.1"/>
    <property type="molecule type" value="Genomic_DNA"/>
</dbReference>
<evidence type="ECO:0000313" key="3">
    <source>
        <dbReference type="EMBL" id="GMH46212.1"/>
    </source>
</evidence>
<gene>
    <name evidence="3" type="ORF">TrRE_jg8550</name>
</gene>
<comment type="caution">
    <text evidence="3">The sequence shown here is derived from an EMBL/GenBank/DDBJ whole genome shotgun (WGS) entry which is preliminary data.</text>
</comment>
<name>A0A9W6Z139_9STRA</name>
<protein>
    <submittedName>
        <fullName evidence="3">Uncharacterized protein</fullName>
    </submittedName>
</protein>
<dbReference type="Pfam" id="PF00400">
    <property type="entry name" value="WD40"/>
    <property type="match status" value="2"/>
</dbReference>
<accession>A0A9W6Z139</accession>
<evidence type="ECO:0000313" key="4">
    <source>
        <dbReference type="Proteomes" id="UP001165082"/>
    </source>
</evidence>
<dbReference type="SMART" id="SM00320">
    <property type="entry name" value="WD40"/>
    <property type="match status" value="5"/>
</dbReference>
<proteinExistence type="predicted"/>
<dbReference type="InterPro" id="IPR015943">
    <property type="entry name" value="WD40/YVTN_repeat-like_dom_sf"/>
</dbReference>
<organism evidence="3 4">
    <name type="scientific">Triparma retinervis</name>
    <dbReference type="NCBI Taxonomy" id="2557542"/>
    <lineage>
        <taxon>Eukaryota</taxon>
        <taxon>Sar</taxon>
        <taxon>Stramenopiles</taxon>
        <taxon>Ochrophyta</taxon>
        <taxon>Bolidophyceae</taxon>
        <taxon>Parmales</taxon>
        <taxon>Triparmaceae</taxon>
        <taxon>Triparma</taxon>
    </lineage>
</organism>
<dbReference type="OrthoDB" id="6262491at2759"/>
<feature type="non-terminal residue" evidence="3">
    <location>
        <position position="661"/>
    </location>
</feature>
<reference evidence="3" key="1">
    <citation type="submission" date="2022-07" db="EMBL/GenBank/DDBJ databases">
        <title>Genome analysis of Parmales, a sister group of diatoms, reveals the evolutionary specialization of diatoms from phago-mixotrophs to photoautotrophs.</title>
        <authorList>
            <person name="Ban H."/>
            <person name="Sato S."/>
            <person name="Yoshikawa S."/>
            <person name="Kazumasa Y."/>
            <person name="Nakamura Y."/>
            <person name="Ichinomiya M."/>
            <person name="Saitoh K."/>
            <person name="Sato N."/>
            <person name="Blanc-Mathieu R."/>
            <person name="Endo H."/>
            <person name="Kuwata A."/>
            <person name="Ogata H."/>
        </authorList>
    </citation>
    <scope>NUCLEOTIDE SEQUENCE</scope>
</reference>
<dbReference type="PROSITE" id="PS50082">
    <property type="entry name" value="WD_REPEATS_2"/>
    <property type="match status" value="1"/>
</dbReference>
<keyword evidence="4" id="KW-1185">Reference proteome</keyword>
<feature type="compositionally biased region" description="Acidic residues" evidence="2">
    <location>
        <begin position="131"/>
        <end position="142"/>
    </location>
</feature>
<feature type="compositionally biased region" description="Basic residues" evidence="2">
    <location>
        <begin position="1"/>
        <end position="23"/>
    </location>
</feature>
<dbReference type="InterPro" id="IPR001680">
    <property type="entry name" value="WD40_rpt"/>
</dbReference>
<sequence length="661" mass="75299">MGTPGRKKTGRKSKRASARRRTKPAGSSSPPKQRTISVKEVNRRTRRMSVDFMSDEVKRMSMLASETRKKSPKRSSQMQKEEKSQLDANDIYVRRTMVHRAIRKLRLEERNKHRGWILALKDKKEIRGAEYYEESDDDDSDEDGRNHDADDDGEEGNAENESRRTPRSSKKEKKMSPLMAAIAAKKRNSTLMRNKKSSKSSMTNMDTSKDVFGLVSSLMGVGGAIKKLKKKAAKPSWYSQYKEHFAYEHRIQRDGFEFLFEYKAHFGNTLKDFFPTQVMDVDKTIVGISSQVAFISLDKNGFNYWETSSSDNRAHMTKKWSPPVTKKRVHFKRRQNEFIQSLCYIPEKNMYLGAGLDMLVHIYDRSLNYVTALPTGERVIRHIIYNSKLDEVIIAGSGGCKSWKITRHYTNGNNVFNLTILRNYTKNKHGKTHWVSHIEFDNDSQRLICIEDDAVICINCETGQLVNRLRNIHEAPLTGCVWYSRSQYFVTSCAGGLVKVWAVHHDSNLQFGKQDFALLHTFTGHTKAVTALQLHPLNGLAVSVSLDGTLRVLNLEALEEIYALQIMQPLIAMKCVKMAEHSLCIGATLDGTIRVWSINNFLGFYGVCRAACDTRTCVYDVEDSEKMTSVVTAGEEIRVFNENGRLLSNLIPGKLDGERVD</sequence>
<dbReference type="SUPFAM" id="SSF50998">
    <property type="entry name" value="Quinoprotein alcohol dehydrogenase-like"/>
    <property type="match status" value="1"/>
</dbReference>
<feature type="region of interest" description="Disordered" evidence="2">
    <location>
        <begin position="1"/>
        <end position="91"/>
    </location>
</feature>
<dbReference type="Proteomes" id="UP001165082">
    <property type="component" value="Unassembled WGS sequence"/>
</dbReference>
<feature type="compositionally biased region" description="Acidic residues" evidence="2">
    <location>
        <begin position="149"/>
        <end position="158"/>
    </location>
</feature>
<dbReference type="PANTHER" id="PTHR45532">
    <property type="entry name" value="WD REPEAT-CONTAINING PROTEIN 97"/>
    <property type="match status" value="1"/>
</dbReference>
<evidence type="ECO:0000256" key="2">
    <source>
        <dbReference type="SAM" id="MobiDB-lite"/>
    </source>
</evidence>
<feature type="region of interest" description="Disordered" evidence="2">
    <location>
        <begin position="131"/>
        <end position="177"/>
    </location>
</feature>
<keyword evidence="1" id="KW-0853">WD repeat</keyword>
<evidence type="ECO:0000256" key="1">
    <source>
        <dbReference type="PROSITE-ProRule" id="PRU00221"/>
    </source>
</evidence>
<feature type="compositionally biased region" description="Polar residues" evidence="2">
    <location>
        <begin position="26"/>
        <end position="36"/>
    </location>
</feature>
<dbReference type="InterPro" id="IPR011047">
    <property type="entry name" value="Quinoprotein_ADH-like_sf"/>
</dbReference>
<dbReference type="Gene3D" id="2.130.10.10">
    <property type="entry name" value="YVTN repeat-like/Quinoprotein amine dehydrogenase"/>
    <property type="match status" value="1"/>
</dbReference>
<dbReference type="AlphaFoldDB" id="A0A9W6Z139"/>